<protein>
    <submittedName>
        <fullName evidence="8">Hypothetical integral membrane protein</fullName>
    </submittedName>
</protein>
<name>A0A0H3BK91_TREPS</name>
<dbReference type="Pfam" id="PF02653">
    <property type="entry name" value="BPD_transp_2"/>
    <property type="match status" value="1"/>
</dbReference>
<evidence type="ECO:0000256" key="7">
    <source>
        <dbReference type="SAM" id="SignalP"/>
    </source>
</evidence>
<dbReference type="PANTHER" id="PTHR43370:SF1">
    <property type="entry name" value="GUANOSINE ABC TRANSPORTER PERMEASE PROTEIN NUPQ"/>
    <property type="match status" value="1"/>
</dbReference>
<keyword evidence="7" id="KW-0732">Signal</keyword>
<dbReference type="GO" id="GO:0022857">
    <property type="term" value="F:transmembrane transporter activity"/>
    <property type="evidence" value="ECO:0007669"/>
    <property type="project" value="InterPro"/>
</dbReference>
<keyword evidence="2" id="KW-1003">Cell membrane</keyword>
<dbReference type="GeneID" id="93876088"/>
<organism evidence="8 9">
    <name type="scientific">Treponema pallidum subsp. pallidum (strain SS14)</name>
    <dbReference type="NCBI Taxonomy" id="455434"/>
    <lineage>
        <taxon>Bacteria</taxon>
        <taxon>Pseudomonadati</taxon>
        <taxon>Spirochaetota</taxon>
        <taxon>Spirochaetia</taxon>
        <taxon>Spirochaetales</taxon>
        <taxon>Treponemataceae</taxon>
        <taxon>Treponema</taxon>
    </lineage>
</organism>
<dbReference type="GO" id="GO:0005886">
    <property type="term" value="C:plasma membrane"/>
    <property type="evidence" value="ECO:0007669"/>
    <property type="project" value="UniProtKB-SubCell"/>
</dbReference>
<sequence length="313" mass="33534">MGVIGTTVIAILHRAAPLACAAAGALATEYAGVLGIFMEGVITFSSFCIAFFALVWGSYWGGLGITVCVVPLCLFFVAVGTERMRANPFLTGIAVHFSAMGMSAFGASSMFARAAASAMQMDTAAHGVSFTHVSLAHTRVLPHPLWGTAVAFALVWVFHLYLYSTNVGINFMHSGEGALALQVRGTDAARYRMVSWAVAGVCAVCAGGLLVLRVGTYTPQMAAGRGWTALAIVFLARKRMMWCVPAAIFFSGIEHMCDVLQGTHVVPTGVLFALPYILSLVVFVCTRRTSPCRRGERRRSRLLFAYLQRVTCA</sequence>
<evidence type="ECO:0000256" key="5">
    <source>
        <dbReference type="ARBA" id="ARBA00023136"/>
    </source>
</evidence>
<feature type="transmembrane region" description="Helical" evidence="6">
    <location>
        <begin position="145"/>
        <end position="163"/>
    </location>
</feature>
<proteinExistence type="predicted"/>
<dbReference type="PATRIC" id="fig|455434.6.peg.304"/>
<feature type="chain" id="PRO_5002605446" evidence="7">
    <location>
        <begin position="22"/>
        <end position="313"/>
    </location>
</feature>
<dbReference type="KEGG" id="tpp:TPASS_0302"/>
<dbReference type="AlphaFoldDB" id="A0A0H3BK91"/>
<feature type="transmembrane region" description="Helical" evidence="6">
    <location>
        <begin position="93"/>
        <end position="112"/>
    </location>
</feature>
<feature type="transmembrane region" description="Helical" evidence="6">
    <location>
        <begin position="193"/>
        <end position="215"/>
    </location>
</feature>
<feature type="signal peptide" evidence="7">
    <location>
        <begin position="1"/>
        <end position="21"/>
    </location>
</feature>
<evidence type="ECO:0000256" key="6">
    <source>
        <dbReference type="SAM" id="Phobius"/>
    </source>
</evidence>
<evidence type="ECO:0000256" key="1">
    <source>
        <dbReference type="ARBA" id="ARBA00004651"/>
    </source>
</evidence>
<dbReference type="CDD" id="cd06580">
    <property type="entry name" value="TM_PBP1_transp_TpRbsC_like"/>
    <property type="match status" value="1"/>
</dbReference>
<evidence type="ECO:0000256" key="2">
    <source>
        <dbReference type="ARBA" id="ARBA00022475"/>
    </source>
</evidence>
<dbReference type="InterPro" id="IPR001851">
    <property type="entry name" value="ABC_transp_permease"/>
</dbReference>
<keyword evidence="3 6" id="KW-0812">Transmembrane</keyword>
<dbReference type="PANTHER" id="PTHR43370">
    <property type="entry name" value="SUGAR ABC TRANSPORTER INTEGRAL MEMBRANE PROTEIN-RELATED"/>
    <property type="match status" value="1"/>
</dbReference>
<feature type="transmembrane region" description="Helical" evidence="6">
    <location>
        <begin position="31"/>
        <end position="56"/>
    </location>
</feature>
<dbReference type="RefSeq" id="WP_010881751.1">
    <property type="nucleotide sequence ID" value="NC_010741.1"/>
</dbReference>
<dbReference type="Proteomes" id="UP000001202">
    <property type="component" value="Chromosome"/>
</dbReference>
<feature type="transmembrane region" description="Helical" evidence="6">
    <location>
        <begin position="265"/>
        <end position="285"/>
    </location>
</feature>
<accession>A0A0H3BK91</accession>
<dbReference type="EMBL" id="CP000805">
    <property type="protein sequence ID" value="ACD70729.1"/>
    <property type="molecule type" value="Genomic_DNA"/>
</dbReference>
<evidence type="ECO:0000256" key="4">
    <source>
        <dbReference type="ARBA" id="ARBA00022989"/>
    </source>
</evidence>
<evidence type="ECO:0000256" key="3">
    <source>
        <dbReference type="ARBA" id="ARBA00022692"/>
    </source>
</evidence>
<evidence type="ECO:0000313" key="8">
    <source>
        <dbReference type="EMBL" id="ACD70729.1"/>
    </source>
</evidence>
<feature type="transmembrane region" description="Helical" evidence="6">
    <location>
        <begin position="63"/>
        <end position="81"/>
    </location>
</feature>
<keyword evidence="4 6" id="KW-1133">Transmembrane helix</keyword>
<evidence type="ECO:0000313" key="9">
    <source>
        <dbReference type="Proteomes" id="UP000001202"/>
    </source>
</evidence>
<gene>
    <name evidence="8" type="ordered locus">TPASS_0302</name>
</gene>
<reference evidence="8 9" key="1">
    <citation type="journal article" date="2008" name="BMC Microbiol.">
        <title>Complete genome sequence of Treponema pallidum ssp. pallidum strain SS14 determined with oligonucleotide arrays.</title>
        <authorList>
            <person name="Matejkova P."/>
            <person name="Strouhal M."/>
            <person name="Smajs D."/>
            <person name="Norris S.J."/>
            <person name="Palzkill T."/>
            <person name="Petrosino J.F."/>
            <person name="Sodergren E."/>
            <person name="Norton J.E."/>
            <person name="Singh J."/>
            <person name="Richmond T.A."/>
            <person name="Molla M.N."/>
            <person name="Albert T.J."/>
            <person name="Weinstock G.M."/>
        </authorList>
    </citation>
    <scope>NUCLEOTIDE SEQUENCE [LARGE SCALE GENOMIC DNA]</scope>
    <source>
        <strain evidence="8 9">SS14</strain>
    </source>
</reference>
<comment type="subcellular location">
    <subcellularLocation>
        <location evidence="1">Cell membrane</location>
        <topology evidence="1">Multi-pass membrane protein</topology>
    </subcellularLocation>
</comment>
<keyword evidence="5 6" id="KW-0472">Membrane</keyword>